<dbReference type="InterPro" id="IPR036359">
    <property type="entry name" value="Thiol_cytolysin_sf"/>
</dbReference>
<accession>A0ABS3CIS3</accession>
<gene>
    <name evidence="1" type="ORF">J0A69_16240</name>
</gene>
<proteinExistence type="predicted"/>
<dbReference type="RefSeq" id="WP_206587644.1">
    <property type="nucleotide sequence ID" value="NZ_JAFKCU010000003.1"/>
</dbReference>
<dbReference type="Gene3D" id="3.40.30.40">
    <property type="entry name" value="Perfringolysin"/>
    <property type="match status" value="1"/>
</dbReference>
<dbReference type="InterPro" id="IPR036363">
    <property type="entry name" value="Thiol_cytolysin_ab_sf"/>
</dbReference>
<dbReference type="InterPro" id="IPR001869">
    <property type="entry name" value="Thiol_cytolysin"/>
</dbReference>
<protein>
    <submittedName>
        <fullName evidence="1">Thiol-activated cytolysin family protein</fullName>
    </submittedName>
</protein>
<dbReference type="EMBL" id="JAFKCU010000003">
    <property type="protein sequence ID" value="MBN7816995.1"/>
    <property type="molecule type" value="Genomic_DNA"/>
</dbReference>
<dbReference type="Pfam" id="PF01289">
    <property type="entry name" value="Thiol_cytolysin"/>
    <property type="match status" value="1"/>
</dbReference>
<dbReference type="Gene3D" id="3.30.1040.20">
    <property type="match status" value="1"/>
</dbReference>
<comment type="caution">
    <text evidence="1">The sequence shown here is derived from an EMBL/GenBank/DDBJ whole genome shotgun (WGS) entry which is preliminary data.</text>
</comment>
<organism evidence="1 2">
    <name type="scientific">Algoriphagus pacificus</name>
    <dbReference type="NCBI Taxonomy" id="2811234"/>
    <lineage>
        <taxon>Bacteria</taxon>
        <taxon>Pseudomonadati</taxon>
        <taxon>Bacteroidota</taxon>
        <taxon>Cytophagia</taxon>
        <taxon>Cytophagales</taxon>
        <taxon>Cyclobacteriaceae</taxon>
        <taxon>Algoriphagus</taxon>
    </lineage>
</organism>
<name>A0ABS3CIS3_9BACT</name>
<dbReference type="SUPFAM" id="SSF56978">
    <property type="entry name" value="Perfringolysin"/>
    <property type="match status" value="1"/>
</dbReference>
<dbReference type="Gene3D" id="3.90.840.10">
    <property type="entry name" value="Thiol-activated cytolysin superfamily/Thiol-activated cytolysin, alpha-beta domain"/>
    <property type="match status" value="1"/>
</dbReference>
<evidence type="ECO:0000313" key="1">
    <source>
        <dbReference type="EMBL" id="MBN7816995.1"/>
    </source>
</evidence>
<reference evidence="1 2" key="1">
    <citation type="submission" date="2021-03" db="EMBL/GenBank/DDBJ databases">
        <title>novel species isolated from a fishpond in China.</title>
        <authorList>
            <person name="Lu H."/>
            <person name="Cai Z."/>
        </authorList>
    </citation>
    <scope>NUCLEOTIDE SEQUENCE [LARGE SCALE GENOMIC DNA]</scope>
    <source>
        <strain evidence="1 2">YJ13C</strain>
    </source>
</reference>
<dbReference type="Proteomes" id="UP000664480">
    <property type="component" value="Unassembled WGS sequence"/>
</dbReference>
<sequence>MAKKMIFKKVEPSSRMEFKKVKPKFNFKVLPSNRLFSKEVIFSPTDKAIMTYERNLDPSYNVVPGSQETEKLSGWQCSINHMSGTASSDQLVENNYAISKIFLGGVYDIKDLVAGNANTLPYARKPIGIMVDSHHFKTATAIVENPTKLNVRDAVNRLIRSKDFPDIALTIGKISQFDSFSSLLTNFSGSGHYLGFGGSHKISFDSNRKTHKFYLEVKQEYYRMSVNNDLHEPDDFFFLKEDDPDKDGAVPNALVNPNWVYVDSVGYGRMLFFVFESDESYQGMDIDLKQYADYLAVGIELNERIKEKVKDQKVSMQIVSIGGTPLIAPVLLGTETKSIRDSIKEYFNTKNDEVPISYSLSTIDNQMVGTHLFVDYKSRQCHPVPTKYQVIWDSISCRVNDDGGDNEQVKAFVRIRALDKKGKDIMDEDRINSNVIHHINLMNQVEPKIRNPFWTFIKGSENAPLVLKENRYVSVNKSISFPMKESNPINKIAFRVDILEYDVGPNDDFDDDTFSLKPNEVDPNRTYSATCRHDESEIEFIFKVVPKYD</sequence>
<keyword evidence="2" id="KW-1185">Reference proteome</keyword>
<evidence type="ECO:0000313" key="2">
    <source>
        <dbReference type="Proteomes" id="UP000664480"/>
    </source>
</evidence>